<keyword evidence="4" id="KW-1185">Reference proteome</keyword>
<sequence>MARYQLVILVGQAEWRVVHFSGWRYQALYVFTADADMQRLLLDHLQRYASARLYFLTDIAEENYHIELCPPVRGTGRKQLLARRLAAWPYAQGLHAVHRLGGTPGLPQADRYLFAAIHYPPLSQLLQSQPLRVHGVHTQALCSPCWVSSLPSAHTHCLIGYVEKQQLCLRYLYRSQLVFSRLLALVPDASLNLPISSEIAQTRLYLLSQQWLQEGEPLHLLWLSEDGHDQDLSPQQLPAVIQSTTMSYAALLRQSGWRSVPPGLSVMDWLAMQVLLHSRQLPNLAAQAALLSVHVMRAKRMLVAACSCMILLLLAANYLSLQAMQKTQSDIRHTSAQIRLWQSAQPAWGIADADLPRLQTFSQAVQDLQAAARYPDRLLMIVQQVMAGQQVWQVNTIDWVYAATPAATTASGQVEPQSAETATIRFSRQTGVSAADAQQEWQLLLQRLRQHPHILALKEMRGANTTVSQPQQGDTRLSGAPEDQAALSFSLWPLDRLSKESHAKESHTK</sequence>
<feature type="region of interest" description="Disordered" evidence="1">
    <location>
        <begin position="461"/>
        <end position="482"/>
    </location>
</feature>
<evidence type="ECO:0000256" key="1">
    <source>
        <dbReference type="SAM" id="MobiDB-lite"/>
    </source>
</evidence>
<dbReference type="RefSeq" id="WP_379058695.1">
    <property type="nucleotide sequence ID" value="NZ_JBHTKB010000003.1"/>
</dbReference>
<protein>
    <submittedName>
        <fullName evidence="3">Uncharacterized protein</fullName>
    </submittedName>
</protein>
<name>A0ABW3FCD2_9PROT</name>
<keyword evidence="2" id="KW-1133">Transmembrane helix</keyword>
<comment type="caution">
    <text evidence="3">The sequence shown here is derived from an EMBL/GenBank/DDBJ whole genome shotgun (WGS) entry which is preliminary data.</text>
</comment>
<organism evidence="3 4">
    <name type="scientific">Methylophilus luteus</name>
    <dbReference type="NCBI Taxonomy" id="640108"/>
    <lineage>
        <taxon>Bacteria</taxon>
        <taxon>Pseudomonadati</taxon>
        <taxon>Pseudomonadota</taxon>
        <taxon>Betaproteobacteria</taxon>
        <taxon>Nitrosomonadales</taxon>
        <taxon>Methylophilaceae</taxon>
        <taxon>Methylophilus</taxon>
    </lineage>
</organism>
<dbReference type="Proteomes" id="UP001597128">
    <property type="component" value="Unassembled WGS sequence"/>
</dbReference>
<keyword evidence="2" id="KW-0472">Membrane</keyword>
<proteinExistence type="predicted"/>
<dbReference type="EMBL" id="JBHTKB010000003">
    <property type="protein sequence ID" value="MFD0914630.1"/>
    <property type="molecule type" value="Genomic_DNA"/>
</dbReference>
<evidence type="ECO:0000313" key="3">
    <source>
        <dbReference type="EMBL" id="MFD0914630.1"/>
    </source>
</evidence>
<feature type="compositionally biased region" description="Polar residues" evidence="1">
    <location>
        <begin position="463"/>
        <end position="475"/>
    </location>
</feature>
<evidence type="ECO:0000256" key="2">
    <source>
        <dbReference type="SAM" id="Phobius"/>
    </source>
</evidence>
<evidence type="ECO:0000313" key="4">
    <source>
        <dbReference type="Proteomes" id="UP001597128"/>
    </source>
</evidence>
<keyword evidence="2" id="KW-0812">Transmembrane</keyword>
<reference evidence="4" key="1">
    <citation type="journal article" date="2019" name="Int. J. Syst. Evol. Microbiol.">
        <title>The Global Catalogue of Microorganisms (GCM) 10K type strain sequencing project: providing services to taxonomists for standard genome sequencing and annotation.</title>
        <authorList>
            <consortium name="The Broad Institute Genomics Platform"/>
            <consortium name="The Broad Institute Genome Sequencing Center for Infectious Disease"/>
            <person name="Wu L."/>
            <person name="Ma J."/>
        </authorList>
    </citation>
    <scope>NUCLEOTIDE SEQUENCE [LARGE SCALE GENOMIC DNA]</scope>
    <source>
        <strain evidence="4">CCUG 58412</strain>
    </source>
</reference>
<feature type="transmembrane region" description="Helical" evidence="2">
    <location>
        <begin position="301"/>
        <end position="321"/>
    </location>
</feature>
<gene>
    <name evidence="3" type="ORF">ACFQ1Z_13805</name>
</gene>
<accession>A0ABW3FCD2</accession>